<evidence type="ECO:0000313" key="6">
    <source>
        <dbReference type="EMBL" id="CAK8986696.1"/>
    </source>
</evidence>
<evidence type="ECO:0000259" key="5">
    <source>
        <dbReference type="Pfam" id="PF05118"/>
    </source>
</evidence>
<feature type="compositionally biased region" description="Basic and acidic residues" evidence="4">
    <location>
        <begin position="587"/>
        <end position="597"/>
    </location>
</feature>
<keyword evidence="3" id="KW-0677">Repeat</keyword>
<keyword evidence="2" id="KW-0880">Kelch repeat</keyword>
<feature type="domain" description="Aspartyl/asparaginy/proline hydroxylase" evidence="5">
    <location>
        <begin position="147"/>
        <end position="308"/>
    </location>
</feature>
<feature type="compositionally biased region" description="Basic and acidic residues" evidence="4">
    <location>
        <begin position="860"/>
        <end position="878"/>
    </location>
</feature>
<dbReference type="EMBL" id="CAXAMM010000259">
    <property type="protein sequence ID" value="CAK8986696.1"/>
    <property type="molecule type" value="Genomic_DNA"/>
</dbReference>
<name>A0ABP0H918_9DINO</name>
<evidence type="ECO:0000256" key="3">
    <source>
        <dbReference type="ARBA" id="ARBA00022737"/>
    </source>
</evidence>
<evidence type="ECO:0000256" key="4">
    <source>
        <dbReference type="SAM" id="MobiDB-lite"/>
    </source>
</evidence>
<dbReference type="Gene3D" id="2.120.10.80">
    <property type="entry name" value="Kelch-type beta propeller"/>
    <property type="match status" value="2"/>
</dbReference>
<keyword evidence="7" id="KW-1185">Reference proteome</keyword>
<evidence type="ECO:0000256" key="2">
    <source>
        <dbReference type="ARBA" id="ARBA00022441"/>
    </source>
</evidence>
<accession>A0ABP0H918</accession>
<dbReference type="Pfam" id="PF24681">
    <property type="entry name" value="Kelch_KLHDC2_KLHL20_DRC7"/>
    <property type="match status" value="1"/>
</dbReference>
<dbReference type="InterPro" id="IPR015915">
    <property type="entry name" value="Kelch-typ_b-propeller"/>
</dbReference>
<dbReference type="PANTHER" id="PTHR46093:SF18">
    <property type="entry name" value="FIBRONECTIN TYPE-III DOMAIN-CONTAINING PROTEIN"/>
    <property type="match status" value="1"/>
</dbReference>
<dbReference type="Proteomes" id="UP001642464">
    <property type="component" value="Unassembled WGS sequence"/>
</dbReference>
<evidence type="ECO:0000256" key="1">
    <source>
        <dbReference type="ARBA" id="ARBA00007730"/>
    </source>
</evidence>
<organism evidence="6 7">
    <name type="scientific">Durusdinium trenchii</name>
    <dbReference type="NCBI Taxonomy" id="1381693"/>
    <lineage>
        <taxon>Eukaryota</taxon>
        <taxon>Sar</taxon>
        <taxon>Alveolata</taxon>
        <taxon>Dinophyceae</taxon>
        <taxon>Suessiales</taxon>
        <taxon>Symbiodiniaceae</taxon>
        <taxon>Durusdinium</taxon>
    </lineage>
</organism>
<dbReference type="PANTHER" id="PTHR46093">
    <property type="entry name" value="ACYL-COA-BINDING DOMAIN-CONTAINING PROTEIN 5"/>
    <property type="match status" value="1"/>
</dbReference>
<dbReference type="Gene3D" id="2.60.120.330">
    <property type="entry name" value="B-lactam Antibiotic, Isopenicillin N Synthase, Chain"/>
    <property type="match status" value="1"/>
</dbReference>
<feature type="compositionally biased region" description="Acidic residues" evidence="4">
    <location>
        <begin position="541"/>
        <end position="556"/>
    </location>
</feature>
<dbReference type="InterPro" id="IPR007803">
    <property type="entry name" value="Asp/Arg/Pro-Hydrxlase"/>
</dbReference>
<dbReference type="InterPro" id="IPR027443">
    <property type="entry name" value="IPNS-like_sf"/>
</dbReference>
<dbReference type="SUPFAM" id="SSF117281">
    <property type="entry name" value="Kelch motif"/>
    <property type="match status" value="1"/>
</dbReference>
<feature type="region of interest" description="Disordered" evidence="4">
    <location>
        <begin position="522"/>
        <end position="570"/>
    </location>
</feature>
<comment type="similarity">
    <text evidence="1">Belongs to the aspartyl/asparaginyl beta-hydroxylase family.</text>
</comment>
<comment type="caution">
    <text evidence="6">The sequence shown here is derived from an EMBL/GenBank/DDBJ whole genome shotgun (WGS) entry which is preliminary data.</text>
</comment>
<evidence type="ECO:0000313" key="7">
    <source>
        <dbReference type="Proteomes" id="UP001642464"/>
    </source>
</evidence>
<reference evidence="6 7" key="1">
    <citation type="submission" date="2024-02" db="EMBL/GenBank/DDBJ databases">
        <authorList>
            <person name="Chen Y."/>
            <person name="Shah S."/>
            <person name="Dougan E. K."/>
            <person name="Thang M."/>
            <person name="Chan C."/>
        </authorList>
    </citation>
    <scope>NUCLEOTIDE SEQUENCE [LARGE SCALE GENOMIC DNA]</scope>
</reference>
<proteinExistence type="inferred from homology"/>
<dbReference type="Pfam" id="PF05118">
    <property type="entry name" value="Asp_Arg_Hydrox"/>
    <property type="match status" value="1"/>
</dbReference>
<sequence>MTHLLLDLDTKDHVFDKESRDNDFISAGIGFAKKLMAHPECLNDFDTKGELECRCVPLYGKVSTLKLKNAGKLEEDPVSAPTPTAQELFQQVRDMAWQGRERQYAPGEAVPWDDFHHTPQIWVRGLRSMPVWPRATWKDLPICSLLEEHFPIIQEETARALANEATSGFEDAYRFLYEKGEWNRVLLYHGRKFTEECDRVFPKTCALLRKWLPSKPGLPWTSDQNEQVMVIKMKQGTDVETHSGPANNILNIHLGISGLEGAKLFVANETYSWDQGKVIAWDGSYDHRVHCLDCKETRVIMMVRYMHPDMSPEHYKVQVRGMKEEQGQHMDTRQDVFSIFCAWPPDGAGFMAWERQDEVKRLEEAVEAQKGHGWAGPLCAVEAPEGEELLLMVGGSAPSKRKRSTDFEDLPGDDVPMELWSRPLRGGTQPPWVRSVLAFPPKPRGGASLTTLSSGRLLLFGGRSLGRCLSDVWPGLQVVMRRHILQLEVQKDHRKPDSEADSDSEAEAIFFASDYRAACRSGKHAAAQPKPLQELVRASPGEDEDEDGTEEDSGSEEPERLKAGTQRAMPCSTQDVLALATQVTMTRRGDAEAENRTFPKQGAEAASSRGVDARWRQPQALEEHTPPRPRANHTAVLQVPLVCGETPAVLVYGGLGDGGLPLGDTFQLRILETEDHSLEFVWSCLDTGGKEHCETAPWEQQSAPRPRLCHSAVFWPGSQRSMVIFGGLGMGLEGEPKAQGDCWMYMVGQRNAKAATGATGWKRPTTSGGAPAKRYGHGACLANDAMVICGGMDDTGELADCWLLQFSEMRWEQLESPMPRAPRELGRCELLWSSFTQAALLWSCHGAALLRTTGPAPIPRGERQHEQRERWRSKEPERSLPPVRAGPWKACPPDADAYQSWPQQTPRKVRTREPESINGGSRNPRRSFVRFVPAAGTLDLERKRAADPQEEAENMSGVLDRFTIASRFASQTEYRVCVSVPPTALAAAWAVAAVVRATAVLGVRVTSAVQRLFRDSPELNPLETLGQRRLSADLVSDDVASILQVSSAGFSASDSEPCEWKLSALGSNCIRPCAPMGMKCDPEQQKLLSGGGMVKVIQSLGRTCGPSPTNSLSRSASFIEKGTNQCFPSSPISMSADSRCSASASRKHQRLCCCVPKDTSTTIASTSRFTTFTTVWPSSTTSTTSTNVGGGQGDPHIYTIWGDHYTLLKPGTFVAWNFSKGSVAWQLVACYSGARFTTQGLLLLDRSHRTMELTAEDCAWRDARHGGRPVRESEFLSHGASALEVTQVGKETEDFLSMESMIWLKMQSENGFRKVARLLVHCKPGDHMDFKVSMFDKSDMEHVGGELGATSDGKDHLSFFSSKLAVKTKTDDNFQAPGTWVGLGGSEAAAAYLNSKMQATAASLISTTCSEAEEQEAEKICGKHLQKDGNHPEIFGDCVFDICHGAGGEEVAQSAKAFIAA</sequence>
<feature type="region of interest" description="Disordered" evidence="4">
    <location>
        <begin position="587"/>
        <end position="614"/>
    </location>
</feature>
<protein>
    <submittedName>
        <fullName evidence="6">Aspartyl/asparaginyl beta-hydroxylase (Aspartate beta-hydroxylase) (ASP beta-hydroxylase) (Peptide-aspartate beta-dioxygenase)</fullName>
    </submittedName>
</protein>
<feature type="region of interest" description="Disordered" evidence="4">
    <location>
        <begin position="853"/>
        <end position="924"/>
    </location>
</feature>
<gene>
    <name evidence="6" type="ORF">SCF082_LOCUS665</name>
</gene>